<keyword evidence="2" id="KW-0238">DNA-binding</keyword>
<dbReference type="EMBL" id="JAGGLL010000002">
    <property type="protein sequence ID" value="MBP2020610.1"/>
    <property type="molecule type" value="Genomic_DNA"/>
</dbReference>
<dbReference type="PANTHER" id="PTHR43280:SF2">
    <property type="entry name" value="HTH-TYPE TRANSCRIPTIONAL REGULATOR EXSA"/>
    <property type="match status" value="1"/>
</dbReference>
<dbReference type="SUPFAM" id="SSF46689">
    <property type="entry name" value="Homeodomain-like"/>
    <property type="match status" value="2"/>
</dbReference>
<dbReference type="Proteomes" id="UP001519308">
    <property type="component" value="Unassembled WGS sequence"/>
</dbReference>
<evidence type="ECO:0000256" key="1">
    <source>
        <dbReference type="ARBA" id="ARBA00023015"/>
    </source>
</evidence>
<keyword evidence="1" id="KW-0805">Transcription regulation</keyword>
<dbReference type="InterPro" id="IPR018062">
    <property type="entry name" value="HTH_AraC-typ_CS"/>
</dbReference>
<gene>
    <name evidence="5" type="ORF">J2Z44_000394</name>
</gene>
<dbReference type="PROSITE" id="PS00041">
    <property type="entry name" value="HTH_ARAC_FAMILY_1"/>
    <property type="match status" value="1"/>
</dbReference>
<dbReference type="PANTHER" id="PTHR43280">
    <property type="entry name" value="ARAC-FAMILY TRANSCRIPTIONAL REGULATOR"/>
    <property type="match status" value="1"/>
</dbReference>
<evidence type="ECO:0000256" key="3">
    <source>
        <dbReference type="ARBA" id="ARBA00023163"/>
    </source>
</evidence>
<evidence type="ECO:0000313" key="6">
    <source>
        <dbReference type="Proteomes" id="UP001519308"/>
    </source>
</evidence>
<dbReference type="InterPro" id="IPR018060">
    <property type="entry name" value="HTH_AraC"/>
</dbReference>
<evidence type="ECO:0000259" key="4">
    <source>
        <dbReference type="PROSITE" id="PS01124"/>
    </source>
</evidence>
<dbReference type="CDD" id="cd02208">
    <property type="entry name" value="cupin_RmlC-like"/>
    <property type="match status" value="1"/>
</dbReference>
<feature type="domain" description="HTH araC/xylS-type" evidence="4">
    <location>
        <begin position="178"/>
        <end position="276"/>
    </location>
</feature>
<dbReference type="InterPro" id="IPR037923">
    <property type="entry name" value="HTH-like"/>
</dbReference>
<dbReference type="InterPro" id="IPR009057">
    <property type="entry name" value="Homeodomain-like_sf"/>
</dbReference>
<comment type="caution">
    <text evidence="5">The sequence shown here is derived from an EMBL/GenBank/DDBJ whole genome shotgun (WGS) entry which is preliminary data.</text>
</comment>
<dbReference type="SMART" id="SM00342">
    <property type="entry name" value="HTH_ARAC"/>
    <property type="match status" value="1"/>
</dbReference>
<protein>
    <submittedName>
        <fullName evidence="5">AraC-like DNA-binding protein/quercetin dioxygenase-like cupin family protein</fullName>
    </submittedName>
</protein>
<evidence type="ECO:0000256" key="2">
    <source>
        <dbReference type="ARBA" id="ARBA00023125"/>
    </source>
</evidence>
<dbReference type="Pfam" id="PF12833">
    <property type="entry name" value="HTH_18"/>
    <property type="match status" value="1"/>
</dbReference>
<dbReference type="Gene3D" id="2.60.120.10">
    <property type="entry name" value="Jelly Rolls"/>
    <property type="match status" value="1"/>
</dbReference>
<dbReference type="PRINTS" id="PR00032">
    <property type="entry name" value="HTHARAC"/>
</dbReference>
<dbReference type="InterPro" id="IPR013096">
    <property type="entry name" value="Cupin_2"/>
</dbReference>
<sequence>MKQFYYTYNKPNRNINIKQYVYNIGSYHYNWHSDLELLMVISGEIEVCNNGVTKVLEEDDIILINSNMAHATLAQKPDSIAMVIHIDPVVLKDYYDNSEFLFFELCSTKQQRNNIAFSQIRSYLSEMMLSQQRNTPEQKLLFEKAFYSLLHSIVLNFPPKEMHSATFMLNQKKLSAIDKIIKYINKNYKKKITLDKLGKESGYNSTYVSQIFKSYLGINFYDYLTRIRLREATLALSQSSDKILDIALENGFSDIKAFNSAFKESFGKSPSEYRKQLNNENRKNDTDFKKEFISIEDRVVNEKLLKYVSQRENNSLRIVERNIWKIEKFHEVEKTIQGVTNKLKEITKDMEETVGYFQNE</sequence>
<dbReference type="RefSeq" id="WP_021283564.1">
    <property type="nucleotide sequence ID" value="NZ_JAGGLL010000002.1"/>
</dbReference>
<accession>A0ABS4K037</accession>
<dbReference type="Gene3D" id="1.10.10.60">
    <property type="entry name" value="Homeodomain-like"/>
    <property type="match status" value="2"/>
</dbReference>
<evidence type="ECO:0000313" key="5">
    <source>
        <dbReference type="EMBL" id="MBP2020610.1"/>
    </source>
</evidence>
<organism evidence="5 6">
    <name type="scientific">Clostridium punense</name>
    <dbReference type="NCBI Taxonomy" id="1054297"/>
    <lineage>
        <taxon>Bacteria</taxon>
        <taxon>Bacillati</taxon>
        <taxon>Bacillota</taxon>
        <taxon>Clostridia</taxon>
        <taxon>Eubacteriales</taxon>
        <taxon>Clostridiaceae</taxon>
        <taxon>Clostridium</taxon>
    </lineage>
</organism>
<dbReference type="PROSITE" id="PS01124">
    <property type="entry name" value="HTH_ARAC_FAMILY_2"/>
    <property type="match status" value="1"/>
</dbReference>
<name>A0ABS4K037_9CLOT</name>
<dbReference type="SUPFAM" id="SSF51215">
    <property type="entry name" value="Regulatory protein AraC"/>
    <property type="match status" value="1"/>
</dbReference>
<dbReference type="InterPro" id="IPR014710">
    <property type="entry name" value="RmlC-like_jellyroll"/>
</dbReference>
<proteinExistence type="predicted"/>
<dbReference type="Pfam" id="PF07883">
    <property type="entry name" value="Cupin_2"/>
    <property type="match status" value="1"/>
</dbReference>
<keyword evidence="3" id="KW-0804">Transcription</keyword>
<dbReference type="InterPro" id="IPR020449">
    <property type="entry name" value="Tscrpt_reg_AraC-type_HTH"/>
</dbReference>
<keyword evidence="6" id="KW-1185">Reference proteome</keyword>
<reference evidence="5 6" key="1">
    <citation type="submission" date="2021-03" db="EMBL/GenBank/DDBJ databases">
        <title>Genomic Encyclopedia of Type Strains, Phase IV (KMG-IV): sequencing the most valuable type-strain genomes for metagenomic binning, comparative biology and taxonomic classification.</title>
        <authorList>
            <person name="Goeker M."/>
        </authorList>
    </citation>
    <scope>NUCLEOTIDE SEQUENCE [LARGE SCALE GENOMIC DNA]</scope>
    <source>
        <strain evidence="5 6">DSM 28650</strain>
    </source>
</reference>